<dbReference type="InterPro" id="IPR001128">
    <property type="entry name" value="Cyt_P450"/>
</dbReference>
<dbReference type="AlphaFoldDB" id="A0AAV9ZQ67"/>
<evidence type="ECO:0000256" key="4">
    <source>
        <dbReference type="ARBA" id="ARBA00010617"/>
    </source>
</evidence>
<dbReference type="Proteomes" id="UP001362999">
    <property type="component" value="Unassembled WGS sequence"/>
</dbReference>
<keyword evidence="8 14" id="KW-1133">Transmembrane helix</keyword>
<evidence type="ECO:0000256" key="3">
    <source>
        <dbReference type="ARBA" id="ARBA00004721"/>
    </source>
</evidence>
<keyword evidence="6 14" id="KW-0812">Transmembrane</keyword>
<dbReference type="GO" id="GO:0016020">
    <property type="term" value="C:membrane"/>
    <property type="evidence" value="ECO:0007669"/>
    <property type="project" value="UniProtKB-SubCell"/>
</dbReference>
<dbReference type="InterPro" id="IPR002403">
    <property type="entry name" value="Cyt_P450_E_grp-IV"/>
</dbReference>
<evidence type="ECO:0000256" key="9">
    <source>
        <dbReference type="ARBA" id="ARBA00023002"/>
    </source>
</evidence>
<dbReference type="Gene3D" id="1.10.630.10">
    <property type="entry name" value="Cytochrome P450"/>
    <property type="match status" value="1"/>
</dbReference>
<comment type="similarity">
    <text evidence="4">Belongs to the cytochrome P450 family.</text>
</comment>
<dbReference type="PANTHER" id="PTHR24305">
    <property type="entry name" value="CYTOCHROME P450"/>
    <property type="match status" value="1"/>
</dbReference>
<dbReference type="GO" id="GO:0005506">
    <property type="term" value="F:iron ion binding"/>
    <property type="evidence" value="ECO:0007669"/>
    <property type="project" value="InterPro"/>
</dbReference>
<evidence type="ECO:0000256" key="12">
    <source>
        <dbReference type="ARBA" id="ARBA00023136"/>
    </source>
</evidence>
<feature type="transmembrane region" description="Helical" evidence="14">
    <location>
        <begin position="6"/>
        <end position="26"/>
    </location>
</feature>
<organism evidence="15 16">
    <name type="scientific">Favolaschia claudopus</name>
    <dbReference type="NCBI Taxonomy" id="2862362"/>
    <lineage>
        <taxon>Eukaryota</taxon>
        <taxon>Fungi</taxon>
        <taxon>Dikarya</taxon>
        <taxon>Basidiomycota</taxon>
        <taxon>Agaricomycotina</taxon>
        <taxon>Agaricomycetes</taxon>
        <taxon>Agaricomycetidae</taxon>
        <taxon>Agaricales</taxon>
        <taxon>Marasmiineae</taxon>
        <taxon>Mycenaceae</taxon>
        <taxon>Favolaschia</taxon>
    </lineage>
</organism>
<keyword evidence="7 13" id="KW-0479">Metal-binding</keyword>
<keyword evidence="11" id="KW-0503">Monooxygenase</keyword>
<evidence type="ECO:0000256" key="11">
    <source>
        <dbReference type="ARBA" id="ARBA00023033"/>
    </source>
</evidence>
<evidence type="ECO:0000256" key="14">
    <source>
        <dbReference type="SAM" id="Phobius"/>
    </source>
</evidence>
<keyword evidence="10 13" id="KW-0408">Iron</keyword>
<accession>A0AAV9ZQ67</accession>
<comment type="subcellular location">
    <subcellularLocation>
        <location evidence="2">Membrane</location>
    </subcellularLocation>
</comment>
<dbReference type="EMBL" id="JAWWNJ010000121">
    <property type="protein sequence ID" value="KAK6988619.1"/>
    <property type="molecule type" value="Genomic_DNA"/>
</dbReference>
<feature type="binding site" description="axial binding residue" evidence="13">
    <location>
        <position position="461"/>
    </location>
    <ligand>
        <name>heme</name>
        <dbReference type="ChEBI" id="CHEBI:30413"/>
    </ligand>
    <ligandPart>
        <name>Fe</name>
        <dbReference type="ChEBI" id="CHEBI:18248"/>
    </ligandPart>
</feature>
<evidence type="ECO:0000256" key="7">
    <source>
        <dbReference type="ARBA" id="ARBA00022723"/>
    </source>
</evidence>
<dbReference type="Pfam" id="PF00067">
    <property type="entry name" value="p450"/>
    <property type="match status" value="1"/>
</dbReference>
<keyword evidence="5 13" id="KW-0349">Heme</keyword>
<evidence type="ECO:0000256" key="2">
    <source>
        <dbReference type="ARBA" id="ARBA00004370"/>
    </source>
</evidence>
<evidence type="ECO:0000256" key="5">
    <source>
        <dbReference type="ARBA" id="ARBA00022617"/>
    </source>
</evidence>
<comment type="cofactor">
    <cofactor evidence="1 13">
        <name>heme</name>
        <dbReference type="ChEBI" id="CHEBI:30413"/>
    </cofactor>
</comment>
<evidence type="ECO:0000313" key="15">
    <source>
        <dbReference type="EMBL" id="KAK6988619.1"/>
    </source>
</evidence>
<proteinExistence type="inferred from homology"/>
<dbReference type="InterPro" id="IPR050121">
    <property type="entry name" value="Cytochrome_P450_monoxygenase"/>
</dbReference>
<comment type="pathway">
    <text evidence="3">Secondary metabolite biosynthesis; terpenoid biosynthesis.</text>
</comment>
<protein>
    <submittedName>
        <fullName evidence="15">Cytochrome P450</fullName>
    </submittedName>
</protein>
<keyword evidence="9" id="KW-0560">Oxidoreductase</keyword>
<name>A0AAV9ZQ67_9AGAR</name>
<sequence length="519" mass="57365">MDNALWTLGAIPLILVILCLAVQWVMSLCRSDMVHKIPGPSSLSWVFGNMRELLLTSTYGEYEFRWLRQYGAVYRIQGCFGETRLMVSDPAAMHWIVTSGHFTLGPSTANTFRLLFQTGSLVLTDNHEHKRLRTAFNPGFSAAAVRKYLPIFERAAQILTEQLEHHSGEAINISPFLGQATISPASEVILGHPVEDFGVEFITNNLAIVALAVNQSASQIPVDALFAWIPAVIRDATIHLPFSPFTVLNNSKFLANRIGKKLVEEKMTAAQRGIDSTGGFYGELVNSHMLSERDIVAQTSLVLTAGQETTAATTAFGLVELAQNIEFQKQLRAEIHSAAGGRRTDEVGYDSMPLLNAFIKETLRMYPAEPLPERMATQDTVIPLTESITMLDGKQISSIPIRKGQVVMFAVASYQRLYSRWGQDPDKFNPARWLDNGGVYKGEAIGPYANLLSFYGGPRTCLGWRFAILELQVFICELVGKFEFTLPSLGITRARYGGTLFPTLPDGKKGAVLSVKRVI</sequence>
<evidence type="ECO:0000313" key="16">
    <source>
        <dbReference type="Proteomes" id="UP001362999"/>
    </source>
</evidence>
<evidence type="ECO:0000256" key="1">
    <source>
        <dbReference type="ARBA" id="ARBA00001971"/>
    </source>
</evidence>
<dbReference type="SUPFAM" id="SSF48264">
    <property type="entry name" value="Cytochrome P450"/>
    <property type="match status" value="1"/>
</dbReference>
<reference evidence="15 16" key="1">
    <citation type="journal article" date="2024" name="J Genomics">
        <title>Draft genome sequencing and assembly of Favolaschia claudopus CIRM-BRFM 2984 isolated from oak limbs.</title>
        <authorList>
            <person name="Navarro D."/>
            <person name="Drula E."/>
            <person name="Chaduli D."/>
            <person name="Cazenave R."/>
            <person name="Ahrendt S."/>
            <person name="Wang J."/>
            <person name="Lipzen A."/>
            <person name="Daum C."/>
            <person name="Barry K."/>
            <person name="Grigoriev I.V."/>
            <person name="Favel A."/>
            <person name="Rosso M.N."/>
            <person name="Martin F."/>
        </authorList>
    </citation>
    <scope>NUCLEOTIDE SEQUENCE [LARGE SCALE GENOMIC DNA]</scope>
    <source>
        <strain evidence="15 16">CIRM-BRFM 2984</strain>
    </source>
</reference>
<evidence type="ECO:0000256" key="8">
    <source>
        <dbReference type="ARBA" id="ARBA00022989"/>
    </source>
</evidence>
<dbReference type="PANTHER" id="PTHR24305:SF166">
    <property type="entry name" value="CYTOCHROME P450 12A4, MITOCHONDRIAL-RELATED"/>
    <property type="match status" value="1"/>
</dbReference>
<dbReference type="PRINTS" id="PR00385">
    <property type="entry name" value="P450"/>
</dbReference>
<evidence type="ECO:0000256" key="6">
    <source>
        <dbReference type="ARBA" id="ARBA00022692"/>
    </source>
</evidence>
<evidence type="ECO:0000256" key="10">
    <source>
        <dbReference type="ARBA" id="ARBA00023004"/>
    </source>
</evidence>
<gene>
    <name evidence="15" type="ORF">R3P38DRAFT_3095083</name>
</gene>
<dbReference type="GO" id="GO:0016705">
    <property type="term" value="F:oxidoreductase activity, acting on paired donors, with incorporation or reduction of molecular oxygen"/>
    <property type="evidence" value="ECO:0007669"/>
    <property type="project" value="InterPro"/>
</dbReference>
<keyword evidence="16" id="KW-1185">Reference proteome</keyword>
<dbReference type="GO" id="GO:0020037">
    <property type="term" value="F:heme binding"/>
    <property type="evidence" value="ECO:0007669"/>
    <property type="project" value="InterPro"/>
</dbReference>
<comment type="caution">
    <text evidence="15">The sequence shown here is derived from an EMBL/GenBank/DDBJ whole genome shotgun (WGS) entry which is preliminary data.</text>
</comment>
<dbReference type="PRINTS" id="PR00465">
    <property type="entry name" value="EP450IV"/>
</dbReference>
<dbReference type="GO" id="GO:0004497">
    <property type="term" value="F:monooxygenase activity"/>
    <property type="evidence" value="ECO:0007669"/>
    <property type="project" value="UniProtKB-KW"/>
</dbReference>
<dbReference type="InterPro" id="IPR036396">
    <property type="entry name" value="Cyt_P450_sf"/>
</dbReference>
<keyword evidence="12 14" id="KW-0472">Membrane</keyword>
<evidence type="ECO:0000256" key="13">
    <source>
        <dbReference type="PIRSR" id="PIRSR602403-1"/>
    </source>
</evidence>